<dbReference type="AlphaFoldDB" id="A0AAP0PJM0"/>
<dbReference type="EMBL" id="JBBNAF010000005">
    <property type="protein sequence ID" value="KAK9143201.1"/>
    <property type="molecule type" value="Genomic_DNA"/>
</dbReference>
<accession>A0AAP0PJM0</accession>
<comment type="caution">
    <text evidence="1">The sequence shown here is derived from an EMBL/GenBank/DDBJ whole genome shotgun (WGS) entry which is preliminary data.</text>
</comment>
<protein>
    <submittedName>
        <fullName evidence="1">Uncharacterized protein</fullName>
    </submittedName>
</protein>
<dbReference type="Proteomes" id="UP001420932">
    <property type="component" value="Unassembled WGS sequence"/>
</dbReference>
<evidence type="ECO:0000313" key="1">
    <source>
        <dbReference type="EMBL" id="KAK9143201.1"/>
    </source>
</evidence>
<name>A0AAP0PJM0_9MAGN</name>
<keyword evidence="2" id="KW-1185">Reference proteome</keyword>
<reference evidence="1 2" key="1">
    <citation type="submission" date="2024-01" db="EMBL/GenBank/DDBJ databases">
        <title>Genome assemblies of Stephania.</title>
        <authorList>
            <person name="Yang L."/>
        </authorList>
    </citation>
    <scope>NUCLEOTIDE SEQUENCE [LARGE SCALE GENOMIC DNA]</scope>
    <source>
        <strain evidence="1">YNDBR</strain>
        <tissue evidence="1">Leaf</tissue>
    </source>
</reference>
<proteinExistence type="predicted"/>
<organism evidence="1 2">
    <name type="scientific">Stephania yunnanensis</name>
    <dbReference type="NCBI Taxonomy" id="152371"/>
    <lineage>
        <taxon>Eukaryota</taxon>
        <taxon>Viridiplantae</taxon>
        <taxon>Streptophyta</taxon>
        <taxon>Embryophyta</taxon>
        <taxon>Tracheophyta</taxon>
        <taxon>Spermatophyta</taxon>
        <taxon>Magnoliopsida</taxon>
        <taxon>Ranunculales</taxon>
        <taxon>Menispermaceae</taxon>
        <taxon>Menispermoideae</taxon>
        <taxon>Cissampelideae</taxon>
        <taxon>Stephania</taxon>
    </lineage>
</organism>
<evidence type="ECO:0000313" key="2">
    <source>
        <dbReference type="Proteomes" id="UP001420932"/>
    </source>
</evidence>
<gene>
    <name evidence="1" type="ORF">Syun_012601</name>
</gene>
<sequence>MKRTSQNSYLDTQISQSKLRVKEVKEVPLELWLLTALSIPAGYLSDFEKALFLTYSSIMAFDGGMMTRLYTEMGRDLPRVTRQRGPEVAARGISRVADQAKRRLVTTSELVVKTVMEPGGSKGRKQLGGCFKHYMDVTHKKLLHFYTHIEANKICIQEASLTIAFNGVLQLQISFKRQTLAWIHSFLTNLKLKLIFFVSNPLPKSPQLLRNSLLSTLALSSPSSLLAGAVGPRPCYRHRCWFDLAGPLVVIFSVSAVPLVRRVAPYVASSSDPLFLAGAAVNVRPPSPRDLLVCSSSWGRRVSPLIFSTLVATGNSLTRLVRKANIPAPKHKNTHSETL</sequence>